<proteinExistence type="predicted"/>
<gene>
    <name evidence="1" type="ORF">D9C73_022812</name>
</gene>
<evidence type="ECO:0000313" key="2">
    <source>
        <dbReference type="Proteomes" id="UP000298787"/>
    </source>
</evidence>
<reference evidence="1 2" key="1">
    <citation type="submission" date="2019-01" db="EMBL/GenBank/DDBJ databases">
        <title>Genome Assembly of Collichthys lucidus.</title>
        <authorList>
            <person name="Cai M."/>
            <person name="Xiao S."/>
        </authorList>
    </citation>
    <scope>NUCLEOTIDE SEQUENCE [LARGE SCALE GENOMIC DNA]</scope>
    <source>
        <strain evidence="1">JT15FE1705JMU</strain>
        <tissue evidence="1">Muscle</tissue>
    </source>
</reference>
<dbReference type="Proteomes" id="UP000298787">
    <property type="component" value="Chromosome 20"/>
</dbReference>
<protein>
    <submittedName>
        <fullName evidence="1">Uncharacterized protein</fullName>
    </submittedName>
</protein>
<dbReference type="AlphaFoldDB" id="A0A4U5VK32"/>
<keyword evidence="2" id="KW-1185">Reference proteome</keyword>
<organism evidence="1 2">
    <name type="scientific">Collichthys lucidus</name>
    <name type="common">Big head croaker</name>
    <name type="synonym">Sciaena lucida</name>
    <dbReference type="NCBI Taxonomy" id="240159"/>
    <lineage>
        <taxon>Eukaryota</taxon>
        <taxon>Metazoa</taxon>
        <taxon>Chordata</taxon>
        <taxon>Craniata</taxon>
        <taxon>Vertebrata</taxon>
        <taxon>Euteleostomi</taxon>
        <taxon>Actinopterygii</taxon>
        <taxon>Neopterygii</taxon>
        <taxon>Teleostei</taxon>
        <taxon>Neoteleostei</taxon>
        <taxon>Acanthomorphata</taxon>
        <taxon>Eupercaria</taxon>
        <taxon>Sciaenidae</taxon>
        <taxon>Collichthys</taxon>
    </lineage>
</organism>
<dbReference type="EMBL" id="CM014097">
    <property type="protein sequence ID" value="TKS88757.1"/>
    <property type="molecule type" value="Genomic_DNA"/>
</dbReference>
<name>A0A4U5VK32_COLLU</name>
<evidence type="ECO:0000313" key="1">
    <source>
        <dbReference type="EMBL" id="TKS88757.1"/>
    </source>
</evidence>
<sequence>MKEQAISKLKVRSDKTKKLKPEWKIKRKRVSQMPTARWVICRLQTLSYVWTLLGYMTVTGAHQLIFPLLRKHTAPSCCIRLIRVQAAATFHAVKSGGYEVFVCTEIFSEYLHEGVFPLGRRVYESYNCSTNTINLRLKYSTLQCLMYEKHLQDLFTANRTAVFFHSISTQKGVKRKKSLEVTWTLKAIAFIDSSGPNDGSIRELVDVSAAENPVSHALNVPRYRFYIPRLVVDNTATGLSEYFLRMNFPLDDVSPQLEAFTSCHGISMVIDGKQKAHSTTRGRATPPSYLLWICNVSAHIVAPHDTSRVGSHALRRRAEGACVLRQEERRSETPIRSASSFPLVNNERCFCSRSSLKLLSCFFEKPEYQSLVSLDLFRRSQRQLIGIHTDFPLINMMTHHCLFLSHIRESQQGLPRTVEGVLGDKITVRFLIVEKDSLVTSSGLHPITRRLREKLISFSVCVNKQVEQCRYVSLTNNRQYLREVYVRTSRRKTEADHCMKSPSLMSYDLLWVHTDYDMHVLKRGSLVMETGFPSSRTPMLTGARNQTPAFVLYDALQTGKERGATFTGGLYLFLMHSVTWTLCSRQTFIHWGTRCSIANIIKHSGGHEDRQEILHSCHARLILAGCFPDEYLLGVTDLMGFTLDLRCYRHPADHGLITLWWLCERLIPPLVLKCCFFHASYFKRAMNGETGTAYNNGSCHCPLIREVWPTWEVHAVSE</sequence>
<accession>A0A4U5VK32</accession>